<organism evidence="2 3">
    <name type="scientific">Gordonia soli NBRC 108243</name>
    <dbReference type="NCBI Taxonomy" id="1223545"/>
    <lineage>
        <taxon>Bacteria</taxon>
        <taxon>Bacillati</taxon>
        <taxon>Actinomycetota</taxon>
        <taxon>Actinomycetes</taxon>
        <taxon>Mycobacteriales</taxon>
        <taxon>Gordoniaceae</taxon>
        <taxon>Gordonia</taxon>
    </lineage>
</organism>
<dbReference type="InterPro" id="IPR052913">
    <property type="entry name" value="Glycopeptide_resist_protein"/>
</dbReference>
<dbReference type="AlphaFoldDB" id="M0QQD1"/>
<protein>
    <recommendedName>
        <fullName evidence="1">YoaR-like putative peptidoglycan binding domain-containing protein</fullName>
    </recommendedName>
</protein>
<dbReference type="InterPro" id="IPR007391">
    <property type="entry name" value="Vancomycin_resist_VanW"/>
</dbReference>
<dbReference type="Proteomes" id="UP000011666">
    <property type="component" value="Unassembled WGS sequence"/>
</dbReference>
<dbReference type="RefSeq" id="WP_007624785.1">
    <property type="nucleotide sequence ID" value="NZ_BANX01000038.1"/>
</dbReference>
<accession>M0QQD1</accession>
<dbReference type="Pfam" id="PF04294">
    <property type="entry name" value="VanW"/>
    <property type="match status" value="1"/>
</dbReference>
<sequence length="562" mass="59820">MSQGRTRRTVVRIVVGVLAAVALVLALDLVLTHGKTARGITVAGVDMGNLSRTAAVRAVGQLSERAEQPVALRTSSGATAIGSKELGLEFDPEATVERAMEQPTNPWTRALAMVGVSRAVDPVVRVDRAELDAALDGRKSTLEKAAVEGGVRYNGTTPVGELPAGGLRIARDQAMATLSSGWLYGREIELPMEHFDPTVSADTVRSTVSGPATNATSAAVTLRGTDNTTARMSPTQIGELLTFVPDGKGGLLPRFDEKRATTMFAKSLARSERKPANATFDVRSGSPTVVPARDGASVDWDATLAQAAAVATSSDASDSRSVEVVYKKVEPKLTTDAARKLGVREVVSEYTTGGFTSASGENIRLVAEKVDGALVPPGAKFSLNTYTGPRGTRQGYVTSTVIDHGHAEKAVGGGISQFATTLYNASYFAGLEDVDHTEHSYYISRYPEAREATVFEGAIDLVFRNNTKSGIYIETSWTPSSVTVRLWGTKTVEVTSQTGRRTASTDPRTIRLPKGDDCLASTGSKGFTTSDTRVITDVRTGREISRKTRTVKYDPEPIVKCV</sequence>
<dbReference type="eggNOG" id="COG2720">
    <property type="taxonomic scope" value="Bacteria"/>
</dbReference>
<feature type="domain" description="YoaR-like putative peptidoglycan binding" evidence="1">
    <location>
        <begin position="252"/>
        <end position="314"/>
    </location>
</feature>
<dbReference type="Pfam" id="PF12229">
    <property type="entry name" value="PG_binding_4"/>
    <property type="match status" value="1"/>
</dbReference>
<evidence type="ECO:0000313" key="2">
    <source>
        <dbReference type="EMBL" id="GAC70609.1"/>
    </source>
</evidence>
<comment type="caution">
    <text evidence="2">The sequence shown here is derived from an EMBL/GenBank/DDBJ whole genome shotgun (WGS) entry which is preliminary data.</text>
</comment>
<dbReference type="PANTHER" id="PTHR35788:SF1">
    <property type="entry name" value="EXPORTED PROTEIN"/>
    <property type="match status" value="1"/>
</dbReference>
<proteinExistence type="predicted"/>
<reference evidence="2 3" key="1">
    <citation type="submission" date="2013-01" db="EMBL/GenBank/DDBJ databases">
        <title>Whole genome shotgun sequence of Gordonia soli NBRC 108243.</title>
        <authorList>
            <person name="Isaki-Nakamura S."/>
            <person name="Hosoyama A."/>
            <person name="Tsuchikane K."/>
            <person name="Ando Y."/>
            <person name="Baba S."/>
            <person name="Ohji S."/>
            <person name="Hamada M."/>
            <person name="Tamura T."/>
            <person name="Yamazoe A."/>
            <person name="Yamazaki S."/>
            <person name="Fujita N."/>
        </authorList>
    </citation>
    <scope>NUCLEOTIDE SEQUENCE [LARGE SCALE GENOMIC DNA]</scope>
    <source>
        <strain evidence="2 3">NBRC 108243</strain>
    </source>
</reference>
<dbReference type="InterPro" id="IPR022029">
    <property type="entry name" value="YoaR-like_PG-bd"/>
</dbReference>
<dbReference type="STRING" id="1223545.GS4_38_00140"/>
<evidence type="ECO:0000313" key="3">
    <source>
        <dbReference type="Proteomes" id="UP000011666"/>
    </source>
</evidence>
<gene>
    <name evidence="2" type="ORF">GS4_38_00140</name>
</gene>
<evidence type="ECO:0000259" key="1">
    <source>
        <dbReference type="Pfam" id="PF12229"/>
    </source>
</evidence>
<keyword evidence="3" id="KW-1185">Reference proteome</keyword>
<name>M0QQD1_9ACTN</name>
<dbReference type="PANTHER" id="PTHR35788">
    <property type="entry name" value="EXPORTED PROTEIN-RELATED"/>
    <property type="match status" value="1"/>
</dbReference>
<dbReference type="EMBL" id="BANX01000038">
    <property type="protein sequence ID" value="GAC70609.1"/>
    <property type="molecule type" value="Genomic_DNA"/>
</dbReference>